<dbReference type="InterPro" id="IPR012944">
    <property type="entry name" value="SusD_RagB_dom"/>
</dbReference>
<dbReference type="InterPro" id="IPR011990">
    <property type="entry name" value="TPR-like_helical_dom_sf"/>
</dbReference>
<feature type="domain" description="SusD-like N-terminal" evidence="7">
    <location>
        <begin position="35"/>
        <end position="213"/>
    </location>
</feature>
<organism evidence="8 9">
    <name type="scientific">Siphonobacter aquaeclarae</name>
    <dbReference type="NCBI Taxonomy" id="563176"/>
    <lineage>
        <taxon>Bacteria</taxon>
        <taxon>Pseudomonadati</taxon>
        <taxon>Bacteroidota</taxon>
        <taxon>Cytophagia</taxon>
        <taxon>Cytophagales</taxon>
        <taxon>Cytophagaceae</taxon>
        <taxon>Siphonobacter</taxon>
    </lineage>
</organism>
<dbReference type="OrthoDB" id="636214at2"/>
<protein>
    <submittedName>
        <fullName evidence="8">Starch-binding associating with outer membrane</fullName>
    </submittedName>
</protein>
<dbReference type="STRING" id="563176.SAMN04488090_2414"/>
<dbReference type="Pfam" id="PF14322">
    <property type="entry name" value="SusD-like_3"/>
    <property type="match status" value="1"/>
</dbReference>
<evidence type="ECO:0000256" key="2">
    <source>
        <dbReference type="ARBA" id="ARBA00006275"/>
    </source>
</evidence>
<evidence type="ECO:0000256" key="4">
    <source>
        <dbReference type="ARBA" id="ARBA00023136"/>
    </source>
</evidence>
<evidence type="ECO:0000256" key="5">
    <source>
        <dbReference type="ARBA" id="ARBA00023237"/>
    </source>
</evidence>
<dbReference type="GO" id="GO:0009279">
    <property type="term" value="C:cell outer membrane"/>
    <property type="evidence" value="ECO:0007669"/>
    <property type="project" value="UniProtKB-SubCell"/>
</dbReference>
<gene>
    <name evidence="8" type="ORF">SAMN04488090_2414</name>
</gene>
<evidence type="ECO:0000313" key="8">
    <source>
        <dbReference type="EMBL" id="SDM04553.1"/>
    </source>
</evidence>
<keyword evidence="9" id="KW-1185">Reference proteome</keyword>
<feature type="domain" description="RagB/SusD" evidence="6">
    <location>
        <begin position="327"/>
        <end position="436"/>
    </location>
</feature>
<evidence type="ECO:0000256" key="3">
    <source>
        <dbReference type="ARBA" id="ARBA00022729"/>
    </source>
</evidence>
<keyword evidence="4" id="KW-0472">Membrane</keyword>
<evidence type="ECO:0000313" key="9">
    <source>
        <dbReference type="Proteomes" id="UP000198901"/>
    </source>
</evidence>
<accession>A0A1G9Q0V1</accession>
<evidence type="ECO:0000259" key="7">
    <source>
        <dbReference type="Pfam" id="PF14322"/>
    </source>
</evidence>
<dbReference type="AlphaFoldDB" id="A0A1G9Q0V1"/>
<evidence type="ECO:0000259" key="6">
    <source>
        <dbReference type="Pfam" id="PF07980"/>
    </source>
</evidence>
<comment type="similarity">
    <text evidence="2">Belongs to the SusD family.</text>
</comment>
<dbReference type="EMBL" id="FNGS01000004">
    <property type="protein sequence ID" value="SDM04553.1"/>
    <property type="molecule type" value="Genomic_DNA"/>
</dbReference>
<keyword evidence="3" id="KW-0732">Signal</keyword>
<dbReference type="PROSITE" id="PS51257">
    <property type="entry name" value="PROKAR_LIPOPROTEIN"/>
    <property type="match status" value="1"/>
</dbReference>
<dbReference type="Proteomes" id="UP000198901">
    <property type="component" value="Unassembled WGS sequence"/>
</dbReference>
<comment type="subcellular location">
    <subcellularLocation>
        <location evidence="1">Cell outer membrane</location>
    </subcellularLocation>
</comment>
<reference evidence="8 9" key="1">
    <citation type="submission" date="2016-10" db="EMBL/GenBank/DDBJ databases">
        <authorList>
            <person name="de Groot N.N."/>
        </authorList>
    </citation>
    <scope>NUCLEOTIDE SEQUENCE [LARGE SCALE GENOMIC DNA]</scope>
    <source>
        <strain evidence="8 9">DSM 21668</strain>
    </source>
</reference>
<dbReference type="RefSeq" id="WP_093202211.1">
    <property type="nucleotide sequence ID" value="NZ_FNGS01000004.1"/>
</dbReference>
<dbReference type="InterPro" id="IPR033985">
    <property type="entry name" value="SusD-like_N"/>
</dbReference>
<keyword evidence="5" id="KW-0998">Cell outer membrane</keyword>
<proteinExistence type="inferred from homology"/>
<name>A0A1G9Q0V1_9BACT</name>
<evidence type="ECO:0000256" key="1">
    <source>
        <dbReference type="ARBA" id="ARBA00004442"/>
    </source>
</evidence>
<dbReference type="Pfam" id="PF07980">
    <property type="entry name" value="SusD_RagB"/>
    <property type="match status" value="1"/>
</dbReference>
<sequence>MKRYAILFAGLLLAGCDNSLKESPKTFISPDAFFTTKASYETAVKGIYSSMTGYFGQNNLGMREMFSDICGAPSSSIEQALPTYQNNHQPFFYNVRGEWSNNYSLIKNANFVLDKLGTSTIETAAKEALSAEASCLRAFAYFQLVQFFGDVPLRTTPITDYAQVQIARAPQAEVYKLIVDDLTYAEARLADTPPQQGRVSKWVATAMLARVYLAMAGKPTNKTEYYQQARDKAVAVINSGKYQLLDDYSKVFQNMAYTSESIWEVQFIAGLGGNGLHSMSCTAAGYNTFLNPATWFVGSFPAGDQRKAWGIRSDYAGPDGKVLPVFFQKFVKNSLIDNRTLQSASTALVDFSLPVIRLAEMYLIAAEAENEVNGPANAYAWINKIRWRARVDKSNPAHVPDLSGLSKDAFRQAVLMERKWELHLEGSSWFDLKRTGTLSRIQTVLKTDLVHPIGAYNETWYIPDTEITNNNIAQNPAYQ</sequence>
<dbReference type="Gene3D" id="1.25.40.390">
    <property type="match status" value="1"/>
</dbReference>
<dbReference type="SUPFAM" id="SSF48452">
    <property type="entry name" value="TPR-like"/>
    <property type="match status" value="1"/>
</dbReference>
<dbReference type="CDD" id="cd08977">
    <property type="entry name" value="SusD"/>
    <property type="match status" value="1"/>
</dbReference>